<evidence type="ECO:0000313" key="6">
    <source>
        <dbReference type="EMBL" id="HIS35636.1"/>
    </source>
</evidence>
<dbReference type="SUPFAM" id="SSF54593">
    <property type="entry name" value="Glyoxalase/Bleomycin resistance protein/Dihydroxybiphenyl dioxygenase"/>
    <property type="match status" value="1"/>
</dbReference>
<dbReference type="PANTHER" id="PTHR46036">
    <property type="entry name" value="LACTOYLGLUTATHIONE LYASE"/>
    <property type="match status" value="1"/>
</dbReference>
<evidence type="ECO:0000256" key="3">
    <source>
        <dbReference type="ARBA" id="ARBA00032460"/>
    </source>
</evidence>
<dbReference type="GO" id="GO:0005737">
    <property type="term" value="C:cytoplasm"/>
    <property type="evidence" value="ECO:0007669"/>
    <property type="project" value="TreeGrafter"/>
</dbReference>
<reference evidence="6" key="2">
    <citation type="journal article" date="2021" name="PeerJ">
        <title>Extensive microbial diversity within the chicken gut microbiome revealed by metagenomics and culture.</title>
        <authorList>
            <person name="Gilroy R."/>
            <person name="Ravi A."/>
            <person name="Getino M."/>
            <person name="Pursley I."/>
            <person name="Horton D.L."/>
            <person name="Alikhan N.F."/>
            <person name="Baker D."/>
            <person name="Gharbi K."/>
            <person name="Hall N."/>
            <person name="Watson M."/>
            <person name="Adriaenssens E.M."/>
            <person name="Foster-Nyarko E."/>
            <person name="Jarju S."/>
            <person name="Secka A."/>
            <person name="Antonio M."/>
            <person name="Oren A."/>
            <person name="Chaudhuri R.R."/>
            <person name="La Ragione R."/>
            <person name="Hildebrand F."/>
            <person name="Pallen M.J."/>
        </authorList>
    </citation>
    <scope>NUCLEOTIDE SEQUENCE</scope>
    <source>
        <strain evidence="6">6276</strain>
    </source>
</reference>
<evidence type="ECO:0000256" key="4">
    <source>
        <dbReference type="ARBA" id="ARBA00033298"/>
    </source>
</evidence>
<dbReference type="InterPro" id="IPR029068">
    <property type="entry name" value="Glyas_Bleomycin-R_OHBP_Dase"/>
</dbReference>
<protein>
    <recommendedName>
        <fullName evidence="2">Aldoketomutase</fullName>
    </recommendedName>
    <alternativeName>
        <fullName evidence="1">Ketone-aldehyde mutase</fullName>
    </alternativeName>
    <alternativeName>
        <fullName evidence="3">Methylglyoxalase</fullName>
    </alternativeName>
    <alternativeName>
        <fullName evidence="4">S-D-lactoylglutathione methylglyoxal lyase</fullName>
    </alternativeName>
</protein>
<proteinExistence type="predicted"/>
<evidence type="ECO:0000256" key="1">
    <source>
        <dbReference type="ARBA" id="ARBA00030291"/>
    </source>
</evidence>
<dbReference type="InterPro" id="IPR004360">
    <property type="entry name" value="Glyas_Fos-R_dOase_dom"/>
</dbReference>
<evidence type="ECO:0000259" key="5">
    <source>
        <dbReference type="PROSITE" id="PS51819"/>
    </source>
</evidence>
<gene>
    <name evidence="6" type="ORF">IAC10_03275</name>
</gene>
<dbReference type="Gene3D" id="3.10.180.10">
    <property type="entry name" value="2,3-Dihydroxybiphenyl 1,2-Dioxygenase, domain 1"/>
    <property type="match status" value="1"/>
</dbReference>
<dbReference type="InterPro" id="IPR037523">
    <property type="entry name" value="VOC_core"/>
</dbReference>
<dbReference type="Proteomes" id="UP000823928">
    <property type="component" value="Unassembled WGS sequence"/>
</dbReference>
<dbReference type="PANTHER" id="PTHR46036:SF5">
    <property type="entry name" value="LACTOYLGLUTATHIONE LYASE"/>
    <property type="match status" value="1"/>
</dbReference>
<comment type="caution">
    <text evidence="6">The sequence shown here is derived from an EMBL/GenBank/DDBJ whole genome shotgun (WGS) entry which is preliminary data.</text>
</comment>
<dbReference type="GO" id="GO:0004462">
    <property type="term" value="F:lactoylglutathione lyase activity"/>
    <property type="evidence" value="ECO:0007669"/>
    <property type="project" value="TreeGrafter"/>
</dbReference>
<evidence type="ECO:0000256" key="2">
    <source>
        <dbReference type="ARBA" id="ARBA00030892"/>
    </source>
</evidence>
<dbReference type="GO" id="GO:0019243">
    <property type="term" value="P:methylglyoxal catabolic process to D-lactate via S-lactoyl-glutathione"/>
    <property type="evidence" value="ECO:0007669"/>
    <property type="project" value="TreeGrafter"/>
</dbReference>
<feature type="domain" description="VOC" evidence="5">
    <location>
        <begin position="2"/>
        <end position="124"/>
    </location>
</feature>
<organism evidence="6 7">
    <name type="scientific">Candidatus Scatousia excrementigallinarum</name>
    <dbReference type="NCBI Taxonomy" id="2840935"/>
    <lineage>
        <taxon>Bacteria</taxon>
        <taxon>Candidatus Scatousia</taxon>
    </lineage>
</organism>
<reference evidence="6" key="1">
    <citation type="submission" date="2020-10" db="EMBL/GenBank/DDBJ databases">
        <authorList>
            <person name="Gilroy R."/>
        </authorList>
    </citation>
    <scope>NUCLEOTIDE SEQUENCE</scope>
    <source>
        <strain evidence="6">6276</strain>
    </source>
</reference>
<sequence length="127" mass="14813">MKFLHTMIRVKDIEASLKFYTELLNMTLDKKKRLDDCELYFLNDEDGCCQIELTYNDETPENGYENGSAFGHFAFSVKSLDEFSEKLHSLGYEYLYEPFDLNGKGTKIAFVKDPDGNEIELIEKVIW</sequence>
<dbReference type="Pfam" id="PF00903">
    <property type="entry name" value="Glyoxalase"/>
    <property type="match status" value="1"/>
</dbReference>
<dbReference type="AlphaFoldDB" id="A0A9D1EX69"/>
<accession>A0A9D1EX69</accession>
<name>A0A9D1EX69_9BACT</name>
<dbReference type="EMBL" id="DVIU01000071">
    <property type="protein sequence ID" value="HIS35636.1"/>
    <property type="molecule type" value="Genomic_DNA"/>
</dbReference>
<dbReference type="PROSITE" id="PS51819">
    <property type="entry name" value="VOC"/>
    <property type="match status" value="1"/>
</dbReference>
<evidence type="ECO:0000313" key="7">
    <source>
        <dbReference type="Proteomes" id="UP000823928"/>
    </source>
</evidence>